<comment type="subcellular location">
    <subcellularLocation>
        <location evidence="1">Membrane</location>
    </subcellularLocation>
</comment>
<accession>A0AA35RMY9</accession>
<dbReference type="InterPro" id="IPR005828">
    <property type="entry name" value="MFS_sugar_transport-like"/>
</dbReference>
<evidence type="ECO:0000313" key="6">
    <source>
        <dbReference type="EMBL" id="CAI8013007.1"/>
    </source>
</evidence>
<keyword evidence="4 5" id="KW-0472">Membrane</keyword>
<dbReference type="PANTHER" id="PTHR48021:SF1">
    <property type="entry name" value="GH07001P-RELATED"/>
    <property type="match status" value="1"/>
</dbReference>
<name>A0AA35RMY9_GEOBA</name>
<dbReference type="Proteomes" id="UP001174909">
    <property type="component" value="Unassembled WGS sequence"/>
</dbReference>
<evidence type="ECO:0000256" key="1">
    <source>
        <dbReference type="ARBA" id="ARBA00004370"/>
    </source>
</evidence>
<keyword evidence="3 5" id="KW-1133">Transmembrane helix</keyword>
<proteinExistence type="predicted"/>
<evidence type="ECO:0000256" key="5">
    <source>
        <dbReference type="SAM" id="Phobius"/>
    </source>
</evidence>
<protein>
    <submittedName>
        <fullName evidence="6">Facilitated trehalose transporter Tret1</fullName>
    </submittedName>
</protein>
<organism evidence="6 7">
    <name type="scientific">Geodia barretti</name>
    <name type="common">Barrett's horny sponge</name>
    <dbReference type="NCBI Taxonomy" id="519541"/>
    <lineage>
        <taxon>Eukaryota</taxon>
        <taxon>Metazoa</taxon>
        <taxon>Porifera</taxon>
        <taxon>Demospongiae</taxon>
        <taxon>Heteroscleromorpha</taxon>
        <taxon>Tetractinellida</taxon>
        <taxon>Astrophorina</taxon>
        <taxon>Geodiidae</taxon>
        <taxon>Geodia</taxon>
    </lineage>
</organism>
<keyword evidence="2 5" id="KW-0812">Transmembrane</keyword>
<feature type="non-terminal residue" evidence="6">
    <location>
        <position position="185"/>
    </location>
</feature>
<dbReference type="PANTHER" id="PTHR48021">
    <property type="match status" value="1"/>
</dbReference>
<evidence type="ECO:0000256" key="4">
    <source>
        <dbReference type="ARBA" id="ARBA00023136"/>
    </source>
</evidence>
<comment type="caution">
    <text evidence="6">The sequence shown here is derived from an EMBL/GenBank/DDBJ whole genome shotgun (WGS) entry which is preliminary data.</text>
</comment>
<dbReference type="EMBL" id="CASHTH010001228">
    <property type="protein sequence ID" value="CAI8013007.1"/>
    <property type="molecule type" value="Genomic_DNA"/>
</dbReference>
<evidence type="ECO:0000313" key="7">
    <source>
        <dbReference type="Proteomes" id="UP001174909"/>
    </source>
</evidence>
<keyword evidence="7" id="KW-1185">Reference proteome</keyword>
<feature type="transmembrane region" description="Helical" evidence="5">
    <location>
        <begin position="38"/>
        <end position="56"/>
    </location>
</feature>
<dbReference type="GO" id="GO:0022857">
    <property type="term" value="F:transmembrane transporter activity"/>
    <property type="evidence" value="ECO:0007669"/>
    <property type="project" value="InterPro"/>
</dbReference>
<dbReference type="AlphaFoldDB" id="A0AA35RMY9"/>
<dbReference type="Pfam" id="PF00083">
    <property type="entry name" value="Sugar_tr"/>
    <property type="match status" value="1"/>
</dbReference>
<evidence type="ECO:0000256" key="3">
    <source>
        <dbReference type="ARBA" id="ARBA00022989"/>
    </source>
</evidence>
<dbReference type="GO" id="GO:0016020">
    <property type="term" value="C:membrane"/>
    <property type="evidence" value="ECO:0007669"/>
    <property type="project" value="UniProtKB-SubCell"/>
</dbReference>
<sequence length="185" mass="20805">MFPQFSCVLYVIGYLMISYAHFASTAFTFISLLQTGRFISGGSMGWSSTAFAVYIGEISSSSLRGLFGILMTGSTMVGVTLTFALSSIDGFYYYHISLVAVGIVAVFEVLMVWTPETPRSLLSRGYVKEAKKVLKWLRGSEYEEEFQEIKHLVIESRTNKKQPWRSMLKRNSLVPFLYVVVVISV</sequence>
<dbReference type="Gene3D" id="1.20.1250.20">
    <property type="entry name" value="MFS general substrate transporter like domains"/>
    <property type="match status" value="1"/>
</dbReference>
<feature type="transmembrane region" description="Helical" evidence="5">
    <location>
        <begin position="63"/>
        <end position="85"/>
    </location>
</feature>
<evidence type="ECO:0000256" key="2">
    <source>
        <dbReference type="ARBA" id="ARBA00022692"/>
    </source>
</evidence>
<dbReference type="SUPFAM" id="SSF103473">
    <property type="entry name" value="MFS general substrate transporter"/>
    <property type="match status" value="1"/>
</dbReference>
<dbReference type="InterPro" id="IPR036259">
    <property type="entry name" value="MFS_trans_sf"/>
</dbReference>
<reference evidence="6" key="1">
    <citation type="submission" date="2023-03" db="EMBL/GenBank/DDBJ databases">
        <authorList>
            <person name="Steffen K."/>
            <person name="Cardenas P."/>
        </authorList>
    </citation>
    <scope>NUCLEOTIDE SEQUENCE</scope>
</reference>
<feature type="transmembrane region" description="Helical" evidence="5">
    <location>
        <begin position="7"/>
        <end position="32"/>
    </location>
</feature>
<dbReference type="InterPro" id="IPR050549">
    <property type="entry name" value="MFS_Trehalose_Transporter"/>
</dbReference>
<gene>
    <name evidence="6" type="ORF">GBAR_LOCUS8294</name>
</gene>
<feature type="transmembrane region" description="Helical" evidence="5">
    <location>
        <begin position="91"/>
        <end position="114"/>
    </location>
</feature>